<evidence type="ECO:0000313" key="1">
    <source>
        <dbReference type="EMBL" id="MEQ2170638.1"/>
    </source>
</evidence>
<organism evidence="1 2">
    <name type="scientific">Goodea atripinnis</name>
    <dbReference type="NCBI Taxonomy" id="208336"/>
    <lineage>
        <taxon>Eukaryota</taxon>
        <taxon>Metazoa</taxon>
        <taxon>Chordata</taxon>
        <taxon>Craniata</taxon>
        <taxon>Vertebrata</taxon>
        <taxon>Euteleostomi</taxon>
        <taxon>Actinopterygii</taxon>
        <taxon>Neopterygii</taxon>
        <taxon>Teleostei</taxon>
        <taxon>Neoteleostei</taxon>
        <taxon>Acanthomorphata</taxon>
        <taxon>Ovalentaria</taxon>
        <taxon>Atherinomorphae</taxon>
        <taxon>Cyprinodontiformes</taxon>
        <taxon>Goodeidae</taxon>
        <taxon>Goodea</taxon>
    </lineage>
</organism>
<protein>
    <submittedName>
        <fullName evidence="1">Uncharacterized protein</fullName>
    </submittedName>
</protein>
<name>A0ABV0NJA9_9TELE</name>
<comment type="caution">
    <text evidence="1">The sequence shown here is derived from an EMBL/GenBank/DDBJ whole genome shotgun (WGS) entry which is preliminary data.</text>
</comment>
<dbReference type="EMBL" id="JAHRIO010040063">
    <property type="protein sequence ID" value="MEQ2170638.1"/>
    <property type="molecule type" value="Genomic_DNA"/>
</dbReference>
<dbReference type="Proteomes" id="UP001476798">
    <property type="component" value="Unassembled WGS sequence"/>
</dbReference>
<gene>
    <name evidence="1" type="ORF">GOODEAATRI_002354</name>
</gene>
<evidence type="ECO:0000313" key="2">
    <source>
        <dbReference type="Proteomes" id="UP001476798"/>
    </source>
</evidence>
<accession>A0ABV0NJA9</accession>
<proteinExistence type="predicted"/>
<sequence>MGSKMFLNGSLDAKVSKELCISSGRGFSASFSDFRVAAPGFSVGPGRQFAFHLSVLKRSSHDCGLLVFCGFMTSVTCCSRSASIHPSIPPFILSGSSTPAASYLIHS</sequence>
<reference evidence="1 2" key="1">
    <citation type="submission" date="2021-06" db="EMBL/GenBank/DDBJ databases">
        <authorList>
            <person name="Palmer J.M."/>
        </authorList>
    </citation>
    <scope>NUCLEOTIDE SEQUENCE [LARGE SCALE GENOMIC DNA]</scope>
    <source>
        <strain evidence="1 2">GA_2019</strain>
        <tissue evidence="1">Muscle</tissue>
    </source>
</reference>
<keyword evidence="2" id="KW-1185">Reference proteome</keyword>